<dbReference type="Proteomes" id="UP000567795">
    <property type="component" value="Unassembled WGS sequence"/>
</dbReference>
<gene>
    <name evidence="2" type="ORF">FHU37_001466</name>
</gene>
<keyword evidence="1" id="KW-0732">Signal</keyword>
<dbReference type="AlphaFoldDB" id="A0A852ZQ48"/>
<sequence>MNAHRRTAGTPNSRRRIALPLVGAVAVGALAVAGGATANASGPAAPVAAPAAATALRAGADAGAEAKNAAAPRVVQPGERIEVGGGFVVWLTAQDEHVVVDPEMPDLEQAKKIIDDNVPEDTIGLRSFARPDGTLFTGAYRGDGDLHRVTITSQGVTAEAQVITLPGNPGWAAYHLHNDELPPPGTDPDDRVTITAYAADGTVLATLP</sequence>
<reference evidence="2 3" key="1">
    <citation type="submission" date="2020-07" db="EMBL/GenBank/DDBJ databases">
        <title>Sequencing the genomes of 1000 actinobacteria strains.</title>
        <authorList>
            <person name="Klenk H.-P."/>
        </authorList>
    </citation>
    <scope>NUCLEOTIDE SEQUENCE [LARGE SCALE GENOMIC DNA]</scope>
    <source>
        <strain evidence="2 3">DSM 42178</strain>
    </source>
</reference>
<evidence type="ECO:0000313" key="2">
    <source>
        <dbReference type="EMBL" id="NYI04523.1"/>
    </source>
</evidence>
<organism evidence="2 3">
    <name type="scientific">Allostreptomyces psammosilenae</name>
    <dbReference type="NCBI Taxonomy" id="1892865"/>
    <lineage>
        <taxon>Bacteria</taxon>
        <taxon>Bacillati</taxon>
        <taxon>Actinomycetota</taxon>
        <taxon>Actinomycetes</taxon>
        <taxon>Kitasatosporales</taxon>
        <taxon>Streptomycetaceae</taxon>
        <taxon>Allostreptomyces</taxon>
    </lineage>
</organism>
<keyword evidence="3" id="KW-1185">Reference proteome</keyword>
<proteinExistence type="predicted"/>
<evidence type="ECO:0000256" key="1">
    <source>
        <dbReference type="SAM" id="SignalP"/>
    </source>
</evidence>
<feature type="signal peptide" evidence="1">
    <location>
        <begin position="1"/>
        <end position="38"/>
    </location>
</feature>
<name>A0A852ZQ48_9ACTN</name>
<accession>A0A852ZQ48</accession>
<dbReference type="RefSeq" id="WP_179813402.1">
    <property type="nucleotide sequence ID" value="NZ_JACBZD010000001.1"/>
</dbReference>
<dbReference type="EMBL" id="JACBZD010000001">
    <property type="protein sequence ID" value="NYI04523.1"/>
    <property type="molecule type" value="Genomic_DNA"/>
</dbReference>
<evidence type="ECO:0000313" key="3">
    <source>
        <dbReference type="Proteomes" id="UP000567795"/>
    </source>
</evidence>
<feature type="chain" id="PRO_5032535089" evidence="1">
    <location>
        <begin position="39"/>
        <end position="208"/>
    </location>
</feature>
<protein>
    <submittedName>
        <fullName evidence="2">Uncharacterized protein</fullName>
    </submittedName>
</protein>
<comment type="caution">
    <text evidence="2">The sequence shown here is derived from an EMBL/GenBank/DDBJ whole genome shotgun (WGS) entry which is preliminary data.</text>
</comment>